<accession>A0ABR3Y6T8</accession>
<dbReference type="Gene3D" id="3.90.180.10">
    <property type="entry name" value="Medium-chain alcohol dehydrogenases, catalytic domain"/>
    <property type="match status" value="1"/>
</dbReference>
<dbReference type="Pfam" id="PF08240">
    <property type="entry name" value="ADH_N"/>
    <property type="match status" value="1"/>
</dbReference>
<protein>
    <recommendedName>
        <fullName evidence="3">Alcohol dehydrogenase-like N-terminal domain-containing protein</fullName>
    </recommendedName>
</protein>
<reference evidence="4 5" key="1">
    <citation type="journal article" date="2024" name="IMA Fungus">
        <title>IMA Genome - F19 : A genome assembly and annotation guide to empower mycologists, including annotated draft genome sequences of Ceratocystis pirilliformis, Diaporthe australafricana, Fusarium ophioides, Paecilomyces lecythidis, and Sporothrix stenoceras.</title>
        <authorList>
            <person name="Aylward J."/>
            <person name="Wilson A.M."/>
            <person name="Visagie C.M."/>
            <person name="Spraker J."/>
            <person name="Barnes I."/>
            <person name="Buitendag C."/>
            <person name="Ceriani C."/>
            <person name="Del Mar Angel L."/>
            <person name="du Plessis D."/>
            <person name="Fuchs T."/>
            <person name="Gasser K."/>
            <person name="Kramer D."/>
            <person name="Li W."/>
            <person name="Munsamy K."/>
            <person name="Piso A."/>
            <person name="Price J.L."/>
            <person name="Sonnekus B."/>
            <person name="Thomas C."/>
            <person name="van der Nest A."/>
            <person name="van Dijk A."/>
            <person name="van Heerden A."/>
            <person name="van Vuuren N."/>
            <person name="Yilmaz N."/>
            <person name="Duong T.A."/>
            <person name="van der Merwe N.A."/>
            <person name="Wingfield M.J."/>
            <person name="Wingfield B.D."/>
        </authorList>
    </citation>
    <scope>NUCLEOTIDE SEQUENCE [LARGE SCALE GENOMIC DNA]</scope>
    <source>
        <strain evidence="4 5">CMW 18300</strain>
    </source>
</reference>
<proteinExistence type="inferred from homology"/>
<organism evidence="4 5">
    <name type="scientific">Diaporthe australafricana</name>
    <dbReference type="NCBI Taxonomy" id="127596"/>
    <lineage>
        <taxon>Eukaryota</taxon>
        <taxon>Fungi</taxon>
        <taxon>Dikarya</taxon>
        <taxon>Ascomycota</taxon>
        <taxon>Pezizomycotina</taxon>
        <taxon>Sordariomycetes</taxon>
        <taxon>Sordariomycetidae</taxon>
        <taxon>Diaporthales</taxon>
        <taxon>Diaporthaceae</taxon>
        <taxon>Diaporthe</taxon>
    </lineage>
</organism>
<dbReference type="EMBL" id="JAWRVE010000001">
    <property type="protein sequence ID" value="KAL1884001.1"/>
    <property type="molecule type" value="Genomic_DNA"/>
</dbReference>
<sequence length="128" mass="13512">MTAAPATQRALVVDDKDEVVILNKAPCPQLPADQVLVRTEAVGLNPSDTKMRGPFVTPFATLGADYAGTVMAVGSEVIGIKVGDRGQDVDESARLVEYGSGRIASCWHQHCWFGLKVTGLAFADKAGP</sequence>
<dbReference type="SUPFAM" id="SSF50129">
    <property type="entry name" value="GroES-like"/>
    <property type="match status" value="1"/>
</dbReference>
<feature type="domain" description="Alcohol dehydrogenase-like N-terminal" evidence="3">
    <location>
        <begin position="32"/>
        <end position="85"/>
    </location>
</feature>
<dbReference type="InterPro" id="IPR013154">
    <property type="entry name" value="ADH-like_N"/>
</dbReference>
<evidence type="ECO:0000313" key="5">
    <source>
        <dbReference type="Proteomes" id="UP001583177"/>
    </source>
</evidence>
<comment type="similarity">
    <text evidence="1">Belongs to the zinc-containing alcohol dehydrogenase family.</text>
</comment>
<evidence type="ECO:0000313" key="4">
    <source>
        <dbReference type="EMBL" id="KAL1884001.1"/>
    </source>
</evidence>
<dbReference type="InterPro" id="IPR011032">
    <property type="entry name" value="GroES-like_sf"/>
</dbReference>
<evidence type="ECO:0000259" key="3">
    <source>
        <dbReference type="Pfam" id="PF08240"/>
    </source>
</evidence>
<dbReference type="PANTHER" id="PTHR45348">
    <property type="entry name" value="HYPOTHETICAL OXIDOREDUCTASE (EUROFUNG)"/>
    <property type="match status" value="1"/>
</dbReference>
<dbReference type="Proteomes" id="UP001583177">
    <property type="component" value="Unassembled WGS sequence"/>
</dbReference>
<evidence type="ECO:0000256" key="1">
    <source>
        <dbReference type="ARBA" id="ARBA00008072"/>
    </source>
</evidence>
<evidence type="ECO:0000256" key="2">
    <source>
        <dbReference type="ARBA" id="ARBA00023002"/>
    </source>
</evidence>
<keyword evidence="2" id="KW-0560">Oxidoreductase</keyword>
<dbReference type="InterPro" id="IPR047122">
    <property type="entry name" value="Trans-enoyl_RdTase-like"/>
</dbReference>
<dbReference type="PANTHER" id="PTHR45348:SF2">
    <property type="entry name" value="ZINC-TYPE ALCOHOL DEHYDROGENASE-LIKE PROTEIN C2E1P3.01"/>
    <property type="match status" value="1"/>
</dbReference>
<name>A0ABR3Y6T8_9PEZI</name>
<gene>
    <name evidence="4" type="ORF">Daus18300_000110</name>
</gene>
<keyword evidence="5" id="KW-1185">Reference proteome</keyword>
<comment type="caution">
    <text evidence="4">The sequence shown here is derived from an EMBL/GenBank/DDBJ whole genome shotgun (WGS) entry which is preliminary data.</text>
</comment>